<sequence>MKKGISLFITLICALALLLAPFRLAEASAVEIDPLLTSKLETSASDTVHTAILTYSTKPTDLDVQKLKDLGLKTVTFKHLPMVAVQGKKESIQKTFSLEGLRSVYSDKQLQYLLKDSAPLIGADRVWNELGYTGKGVTVAVIDSGIDATHPDLTFGTKTIQNVKFLVGNLIFDGEPLYLENVPNTDTSSGHGTHVAGTIAGTGTASHGTYKGIAPDAKLVGLGTGEVITILWALEAFDYVIDHKDAYKIQVISNSWGTTGEYSPNDPINVASKAVHDAGITVAFAAGNEGPDANTLNPYSVAPWVIGVAAGTKDGKLADFSSRGIDGDPLYHPTITAPGVDIVSARASTGATINALTAKKDATYIPPEYLPYYTTASGTSMATPHISGVVALMLEAKPGLNPDVVKDILKRTATPMVGYKEFEVGAGYVNAYVAVSTAKNTSTRIGKHKDPKTGKVYPTYFETVSWNGTVGPSVAEASVESSDSYVYTVGRNAVSTTVQIEWTTPGVDLDLYVYDPNKQLAGKSAEGLTLDEQTTIASPADGQWTAQTRGWLSAVEQYKGTATVEYILK</sequence>
<comment type="similarity">
    <text evidence="1 5 6">Belongs to the peptidase S8 family.</text>
</comment>
<evidence type="ECO:0000256" key="1">
    <source>
        <dbReference type="ARBA" id="ARBA00011073"/>
    </source>
</evidence>
<dbReference type="PANTHER" id="PTHR43806:SF11">
    <property type="entry name" value="CEREVISIN-RELATED"/>
    <property type="match status" value="1"/>
</dbReference>
<dbReference type="PANTHER" id="PTHR43806">
    <property type="entry name" value="PEPTIDASE S8"/>
    <property type="match status" value="1"/>
</dbReference>
<protein>
    <submittedName>
        <fullName evidence="9">S8 family serine peptidase</fullName>
    </submittedName>
</protein>
<evidence type="ECO:0000259" key="8">
    <source>
        <dbReference type="Pfam" id="PF00082"/>
    </source>
</evidence>
<dbReference type="SUPFAM" id="SSF52743">
    <property type="entry name" value="Subtilisin-like"/>
    <property type="match status" value="1"/>
</dbReference>
<evidence type="ECO:0000313" key="10">
    <source>
        <dbReference type="Proteomes" id="UP001596002"/>
    </source>
</evidence>
<dbReference type="PROSITE" id="PS00138">
    <property type="entry name" value="SUBTILASE_SER"/>
    <property type="match status" value="1"/>
</dbReference>
<feature type="signal peptide" evidence="7">
    <location>
        <begin position="1"/>
        <end position="25"/>
    </location>
</feature>
<evidence type="ECO:0000256" key="4">
    <source>
        <dbReference type="ARBA" id="ARBA00022825"/>
    </source>
</evidence>
<dbReference type="PROSITE" id="PS00136">
    <property type="entry name" value="SUBTILASE_ASP"/>
    <property type="match status" value="1"/>
</dbReference>
<evidence type="ECO:0000256" key="6">
    <source>
        <dbReference type="RuleBase" id="RU003355"/>
    </source>
</evidence>
<proteinExistence type="inferred from homology"/>
<keyword evidence="4 5" id="KW-0720">Serine protease</keyword>
<dbReference type="InterPro" id="IPR023827">
    <property type="entry name" value="Peptidase_S8_Asp-AS"/>
</dbReference>
<dbReference type="EMBL" id="JBHSHC010000123">
    <property type="protein sequence ID" value="MFC4769283.1"/>
    <property type="molecule type" value="Genomic_DNA"/>
</dbReference>
<dbReference type="InterPro" id="IPR022398">
    <property type="entry name" value="Peptidase_S8_His-AS"/>
</dbReference>
<keyword evidence="10" id="KW-1185">Reference proteome</keyword>
<dbReference type="Gene3D" id="3.40.50.200">
    <property type="entry name" value="Peptidase S8/S53 domain"/>
    <property type="match status" value="1"/>
</dbReference>
<gene>
    <name evidence="9" type="ORF">ACFO8Q_18295</name>
</gene>
<keyword evidence="2 5" id="KW-0645">Protease</keyword>
<evidence type="ECO:0000256" key="2">
    <source>
        <dbReference type="ARBA" id="ARBA00022670"/>
    </source>
</evidence>
<accession>A0ABV9Q644</accession>
<keyword evidence="3 5" id="KW-0378">Hydrolase</keyword>
<dbReference type="PROSITE" id="PS51892">
    <property type="entry name" value="SUBTILASE"/>
    <property type="match status" value="1"/>
</dbReference>
<dbReference type="InterPro" id="IPR023828">
    <property type="entry name" value="Peptidase_S8_Ser-AS"/>
</dbReference>
<evidence type="ECO:0000256" key="5">
    <source>
        <dbReference type="PROSITE-ProRule" id="PRU01240"/>
    </source>
</evidence>
<reference evidence="10" key="1">
    <citation type="journal article" date="2019" name="Int. J. Syst. Evol. Microbiol.">
        <title>The Global Catalogue of Microorganisms (GCM) 10K type strain sequencing project: providing services to taxonomists for standard genome sequencing and annotation.</title>
        <authorList>
            <consortium name="The Broad Institute Genomics Platform"/>
            <consortium name="The Broad Institute Genome Sequencing Center for Infectious Disease"/>
            <person name="Wu L."/>
            <person name="Ma J."/>
        </authorList>
    </citation>
    <scope>NUCLEOTIDE SEQUENCE [LARGE SCALE GENOMIC DNA]</scope>
    <source>
        <strain evidence="10">WYCCWR 12678</strain>
    </source>
</reference>
<dbReference type="RefSeq" id="WP_380027622.1">
    <property type="nucleotide sequence ID" value="NZ_JBHSHC010000123.1"/>
</dbReference>
<name>A0ABV9Q644_9BACL</name>
<comment type="caution">
    <text evidence="9">The sequence shown here is derived from an EMBL/GenBank/DDBJ whole genome shotgun (WGS) entry which is preliminary data.</text>
</comment>
<keyword evidence="7" id="KW-0732">Signal</keyword>
<dbReference type="InterPro" id="IPR015500">
    <property type="entry name" value="Peptidase_S8_subtilisin-rel"/>
</dbReference>
<dbReference type="PROSITE" id="PS00137">
    <property type="entry name" value="SUBTILASE_HIS"/>
    <property type="match status" value="1"/>
</dbReference>
<dbReference type="Proteomes" id="UP001596002">
    <property type="component" value="Unassembled WGS sequence"/>
</dbReference>
<dbReference type="InterPro" id="IPR000209">
    <property type="entry name" value="Peptidase_S8/S53_dom"/>
</dbReference>
<feature type="active site" description="Charge relay system" evidence="5">
    <location>
        <position position="191"/>
    </location>
</feature>
<dbReference type="InterPro" id="IPR036852">
    <property type="entry name" value="Peptidase_S8/S53_dom_sf"/>
</dbReference>
<feature type="active site" description="Charge relay system" evidence="5">
    <location>
        <position position="380"/>
    </location>
</feature>
<evidence type="ECO:0000256" key="7">
    <source>
        <dbReference type="SAM" id="SignalP"/>
    </source>
</evidence>
<dbReference type="Gene3D" id="2.60.120.380">
    <property type="match status" value="1"/>
</dbReference>
<dbReference type="Pfam" id="PF00082">
    <property type="entry name" value="Peptidase_S8"/>
    <property type="match status" value="1"/>
</dbReference>
<evidence type="ECO:0000256" key="3">
    <source>
        <dbReference type="ARBA" id="ARBA00022801"/>
    </source>
</evidence>
<dbReference type="InterPro" id="IPR050131">
    <property type="entry name" value="Peptidase_S8_subtilisin-like"/>
</dbReference>
<feature type="active site" description="Charge relay system" evidence="5">
    <location>
        <position position="143"/>
    </location>
</feature>
<evidence type="ECO:0000313" key="9">
    <source>
        <dbReference type="EMBL" id="MFC4769283.1"/>
    </source>
</evidence>
<feature type="domain" description="Peptidase S8/S53" evidence="8">
    <location>
        <begin position="134"/>
        <end position="422"/>
    </location>
</feature>
<organism evidence="9 10">
    <name type="scientific">Effusibacillus consociatus</name>
    <dbReference type="NCBI Taxonomy" id="1117041"/>
    <lineage>
        <taxon>Bacteria</taxon>
        <taxon>Bacillati</taxon>
        <taxon>Bacillota</taxon>
        <taxon>Bacilli</taxon>
        <taxon>Bacillales</taxon>
        <taxon>Alicyclobacillaceae</taxon>
        <taxon>Effusibacillus</taxon>
    </lineage>
</organism>
<feature type="chain" id="PRO_5045298576" evidence="7">
    <location>
        <begin position="26"/>
        <end position="569"/>
    </location>
</feature>
<dbReference type="PRINTS" id="PR00723">
    <property type="entry name" value="SUBTILISIN"/>
</dbReference>